<sequence length="166" mass="17088">MSTKPSPSASKKRGEKTESSLRRSLRVAGLPAEVEPKEAEKSGSSHSTSEVSAPSAEVEVSLPSEAEPSAEPEAPPMPEDVVPSLSSPEMKLSGAGQGDETSAQPSARSDEGRSQAVPAQHQNTALQDEPRASTMVSRLSSANPEQTAANPRSSQVEGGALSLLGS</sequence>
<evidence type="ECO:0000313" key="2">
    <source>
        <dbReference type="EMBL" id="KAE9003690.1"/>
    </source>
</evidence>
<dbReference type="EMBL" id="QXFT01001449">
    <property type="protein sequence ID" value="KAE9318400.1"/>
    <property type="molecule type" value="Genomic_DNA"/>
</dbReference>
<accession>A0A6A3K7S9</accession>
<reference evidence="2 4" key="1">
    <citation type="submission" date="2018-09" db="EMBL/GenBank/DDBJ databases">
        <title>Genomic investigation of the strawberry pathogen Phytophthora fragariae indicates pathogenicity is determined by transcriptional variation in three key races.</title>
        <authorList>
            <person name="Adams T.M."/>
            <person name="Armitage A.D."/>
            <person name="Sobczyk M.K."/>
            <person name="Bates H.J."/>
            <person name="Dunwell J.M."/>
            <person name="Nellist C.F."/>
            <person name="Harrison R.J."/>
        </authorList>
    </citation>
    <scope>NUCLEOTIDE SEQUENCE [LARGE SCALE GENOMIC DNA]</scope>
    <source>
        <strain evidence="2 4">SCRP249</strain>
        <strain evidence="3 5">SCRP333</strain>
    </source>
</reference>
<evidence type="ECO:0000256" key="1">
    <source>
        <dbReference type="SAM" id="MobiDB-lite"/>
    </source>
</evidence>
<organism evidence="2 4">
    <name type="scientific">Phytophthora rubi</name>
    <dbReference type="NCBI Taxonomy" id="129364"/>
    <lineage>
        <taxon>Eukaryota</taxon>
        <taxon>Sar</taxon>
        <taxon>Stramenopiles</taxon>
        <taxon>Oomycota</taxon>
        <taxon>Peronosporomycetes</taxon>
        <taxon>Peronosporales</taxon>
        <taxon>Peronosporaceae</taxon>
        <taxon>Phytophthora</taxon>
    </lineage>
</organism>
<dbReference type="Proteomes" id="UP000429607">
    <property type="component" value="Unassembled WGS sequence"/>
</dbReference>
<proteinExistence type="predicted"/>
<feature type="compositionally biased region" description="Polar residues" evidence="1">
    <location>
        <begin position="134"/>
        <end position="156"/>
    </location>
</feature>
<feature type="compositionally biased region" description="Basic and acidic residues" evidence="1">
    <location>
        <begin position="34"/>
        <end position="43"/>
    </location>
</feature>
<comment type="caution">
    <text evidence="2">The sequence shown here is derived from an EMBL/GenBank/DDBJ whole genome shotgun (WGS) entry which is preliminary data.</text>
</comment>
<dbReference type="EMBL" id="QXFV01001531">
    <property type="protein sequence ID" value="KAE9003690.1"/>
    <property type="molecule type" value="Genomic_DNA"/>
</dbReference>
<name>A0A6A3K7S9_9STRA</name>
<feature type="region of interest" description="Disordered" evidence="1">
    <location>
        <begin position="1"/>
        <end position="166"/>
    </location>
</feature>
<protein>
    <submittedName>
        <fullName evidence="2">Uncharacterized protein</fullName>
    </submittedName>
</protein>
<dbReference type="Proteomes" id="UP000434957">
    <property type="component" value="Unassembled WGS sequence"/>
</dbReference>
<evidence type="ECO:0000313" key="4">
    <source>
        <dbReference type="Proteomes" id="UP000429607"/>
    </source>
</evidence>
<dbReference type="AlphaFoldDB" id="A0A6A3K7S9"/>
<keyword evidence="5" id="KW-1185">Reference proteome</keyword>
<evidence type="ECO:0000313" key="5">
    <source>
        <dbReference type="Proteomes" id="UP000434957"/>
    </source>
</evidence>
<evidence type="ECO:0000313" key="3">
    <source>
        <dbReference type="EMBL" id="KAE9318400.1"/>
    </source>
</evidence>
<feature type="compositionally biased region" description="Low complexity" evidence="1">
    <location>
        <begin position="54"/>
        <end position="72"/>
    </location>
</feature>
<gene>
    <name evidence="2" type="ORF">PR001_g17914</name>
    <name evidence="3" type="ORF">PR003_g18243</name>
</gene>